<keyword evidence="1" id="KW-0812">Transmembrane</keyword>
<sequence>MKFAFTTILIFSFVGAAVFGIVGMNHNGEHGQDGCIAAVANGADCLAENSPISFIVFHFNFFKIFLISTFNNSAIILFLACLAALFLSFTFGIFDNIIGRGLLKPAIYFRARRFLDFLIPISRQKFFSWLALRENSPSF</sequence>
<evidence type="ECO:0000256" key="1">
    <source>
        <dbReference type="SAM" id="Phobius"/>
    </source>
</evidence>
<keyword evidence="1" id="KW-1133">Transmembrane helix</keyword>
<comment type="caution">
    <text evidence="2">The sequence shown here is derived from an EMBL/GenBank/DDBJ whole genome shotgun (WGS) entry which is preliminary data.</text>
</comment>
<name>A0A0G0WWJ7_9BACT</name>
<dbReference type="EMBL" id="LCAK01000003">
    <property type="protein sequence ID" value="KKR88825.1"/>
    <property type="molecule type" value="Genomic_DNA"/>
</dbReference>
<gene>
    <name evidence="2" type="ORF">UU38_C0003G0076</name>
</gene>
<reference evidence="2 3" key="1">
    <citation type="journal article" date="2015" name="Nature">
        <title>rRNA introns, odd ribosomes, and small enigmatic genomes across a large radiation of phyla.</title>
        <authorList>
            <person name="Brown C.T."/>
            <person name="Hug L.A."/>
            <person name="Thomas B.C."/>
            <person name="Sharon I."/>
            <person name="Castelle C.J."/>
            <person name="Singh A."/>
            <person name="Wilkins M.J."/>
            <person name="Williams K.H."/>
            <person name="Banfield J.F."/>
        </authorList>
    </citation>
    <scope>NUCLEOTIDE SEQUENCE [LARGE SCALE GENOMIC DNA]</scope>
</reference>
<dbReference type="AlphaFoldDB" id="A0A0G0WWJ7"/>
<evidence type="ECO:0000313" key="2">
    <source>
        <dbReference type="EMBL" id="KKR88825.1"/>
    </source>
</evidence>
<protein>
    <submittedName>
        <fullName evidence="2">Uncharacterized protein</fullName>
    </submittedName>
</protein>
<organism evidence="2 3">
    <name type="scientific">Candidatus Wolfebacteria bacterium GW2011_GWB1_41_12</name>
    <dbReference type="NCBI Taxonomy" id="1619006"/>
    <lineage>
        <taxon>Bacteria</taxon>
        <taxon>Candidatus Wolfeibacteriota</taxon>
    </lineage>
</organism>
<proteinExistence type="predicted"/>
<keyword evidence="1" id="KW-0472">Membrane</keyword>
<accession>A0A0G0WWJ7</accession>
<feature type="transmembrane region" description="Helical" evidence="1">
    <location>
        <begin position="74"/>
        <end position="94"/>
    </location>
</feature>
<dbReference type="Proteomes" id="UP000033918">
    <property type="component" value="Unassembled WGS sequence"/>
</dbReference>
<evidence type="ECO:0000313" key="3">
    <source>
        <dbReference type="Proteomes" id="UP000033918"/>
    </source>
</evidence>